<dbReference type="InterPro" id="IPR000731">
    <property type="entry name" value="SSD"/>
</dbReference>
<feature type="compositionally biased region" description="Basic and acidic residues" evidence="9">
    <location>
        <begin position="1074"/>
        <end position="1091"/>
    </location>
</feature>
<evidence type="ECO:0000313" key="13">
    <source>
        <dbReference type="Proteomes" id="UP000829925"/>
    </source>
</evidence>
<dbReference type="Proteomes" id="UP000829925">
    <property type="component" value="Chromosome"/>
</dbReference>
<dbReference type="SUPFAM" id="SSF82866">
    <property type="entry name" value="Multidrug efflux transporter AcrB transmembrane domain"/>
    <property type="match status" value="2"/>
</dbReference>
<feature type="transmembrane region" description="Helical" evidence="10">
    <location>
        <begin position="903"/>
        <end position="924"/>
    </location>
</feature>
<reference evidence="12 13" key="1">
    <citation type="submission" date="2022-04" db="EMBL/GenBank/DDBJ databases">
        <title>Hymenobacter sp. isolated from the air.</title>
        <authorList>
            <person name="Won M."/>
            <person name="Lee C.-M."/>
            <person name="Woen H.-Y."/>
            <person name="Kwon S.-W."/>
        </authorList>
    </citation>
    <scope>NUCLEOTIDE SEQUENCE [LARGE SCALE GENOMIC DNA]</scope>
    <source>
        <strain evidence="13">5413 J-13</strain>
    </source>
</reference>
<keyword evidence="8 10" id="KW-0472">Membrane</keyword>
<keyword evidence="6 10" id="KW-0812">Transmembrane</keyword>
<dbReference type="InterPro" id="IPR001036">
    <property type="entry name" value="Acrflvin-R"/>
</dbReference>
<evidence type="ECO:0000256" key="9">
    <source>
        <dbReference type="SAM" id="MobiDB-lite"/>
    </source>
</evidence>
<feature type="compositionally biased region" description="Basic and acidic residues" evidence="9">
    <location>
        <begin position="1047"/>
        <end position="1057"/>
    </location>
</feature>
<dbReference type="Gene3D" id="3.30.2090.10">
    <property type="entry name" value="Multidrug efflux transporter AcrB TolC docking domain, DN and DC subdomains"/>
    <property type="match status" value="2"/>
</dbReference>
<feature type="transmembrane region" description="Helical" evidence="10">
    <location>
        <begin position="368"/>
        <end position="390"/>
    </location>
</feature>
<dbReference type="GO" id="GO:0015562">
    <property type="term" value="F:efflux transmembrane transporter activity"/>
    <property type="evidence" value="ECO:0007669"/>
    <property type="project" value="InterPro"/>
</dbReference>
<feature type="transmembrane region" description="Helical" evidence="10">
    <location>
        <begin position="342"/>
        <end position="361"/>
    </location>
</feature>
<keyword evidence="3" id="KW-0813">Transport</keyword>
<evidence type="ECO:0000256" key="5">
    <source>
        <dbReference type="ARBA" id="ARBA00022519"/>
    </source>
</evidence>
<dbReference type="PRINTS" id="PR00702">
    <property type="entry name" value="ACRIFLAVINRP"/>
</dbReference>
<dbReference type="GO" id="GO:0009636">
    <property type="term" value="P:response to toxic substance"/>
    <property type="evidence" value="ECO:0007669"/>
    <property type="project" value="UniProtKB-ARBA"/>
</dbReference>
<dbReference type="Pfam" id="PF00873">
    <property type="entry name" value="ACR_tran"/>
    <property type="match status" value="1"/>
</dbReference>
<dbReference type="PANTHER" id="PTHR32063:SF76">
    <property type="entry name" value="EFFLUX PUMP MEMBRANE TRANSPORTER"/>
    <property type="match status" value="1"/>
</dbReference>
<dbReference type="Gene3D" id="3.30.70.1320">
    <property type="entry name" value="Multidrug efflux transporter AcrB pore domain like"/>
    <property type="match status" value="1"/>
</dbReference>
<dbReference type="Gene3D" id="3.30.70.1440">
    <property type="entry name" value="Multidrug efflux transporter AcrB pore domain"/>
    <property type="match status" value="1"/>
</dbReference>
<feature type="transmembrane region" description="Helical" evidence="10">
    <location>
        <begin position="974"/>
        <end position="995"/>
    </location>
</feature>
<dbReference type="RefSeq" id="WP_245091389.1">
    <property type="nucleotide sequence ID" value="NZ_CP095053.1"/>
</dbReference>
<evidence type="ECO:0000313" key="12">
    <source>
        <dbReference type="EMBL" id="UOR04067.1"/>
    </source>
</evidence>
<feature type="transmembrane region" description="Helical" evidence="10">
    <location>
        <begin position="396"/>
        <end position="419"/>
    </location>
</feature>
<dbReference type="NCBIfam" id="NF000282">
    <property type="entry name" value="RND_permease_1"/>
    <property type="match status" value="1"/>
</dbReference>
<feature type="transmembrane region" description="Helical" evidence="10">
    <location>
        <begin position="878"/>
        <end position="896"/>
    </location>
</feature>
<evidence type="ECO:0000256" key="10">
    <source>
        <dbReference type="SAM" id="Phobius"/>
    </source>
</evidence>
<dbReference type="EMBL" id="CP095053">
    <property type="protein sequence ID" value="UOR04067.1"/>
    <property type="molecule type" value="Genomic_DNA"/>
</dbReference>
<dbReference type="InterPro" id="IPR004764">
    <property type="entry name" value="MdtF-like"/>
</dbReference>
<dbReference type="PROSITE" id="PS50156">
    <property type="entry name" value="SSD"/>
    <property type="match status" value="1"/>
</dbReference>
<evidence type="ECO:0000256" key="7">
    <source>
        <dbReference type="ARBA" id="ARBA00022989"/>
    </source>
</evidence>
<feature type="domain" description="SSD" evidence="11">
    <location>
        <begin position="371"/>
        <end position="497"/>
    </location>
</feature>
<feature type="transmembrane region" description="Helical" evidence="10">
    <location>
        <begin position="539"/>
        <end position="558"/>
    </location>
</feature>
<keyword evidence="5" id="KW-0997">Cell inner membrane</keyword>
<feature type="region of interest" description="Disordered" evidence="9">
    <location>
        <begin position="1047"/>
        <end position="1098"/>
    </location>
</feature>
<comment type="subcellular location">
    <subcellularLocation>
        <location evidence="1">Cell inner membrane</location>
        <topology evidence="1">Multi-pass membrane protein</topology>
    </subcellularLocation>
</comment>
<dbReference type="SUPFAM" id="SSF82714">
    <property type="entry name" value="Multidrug efflux transporter AcrB TolC docking domain, DN and DC subdomains"/>
    <property type="match status" value="2"/>
</dbReference>
<evidence type="ECO:0000256" key="6">
    <source>
        <dbReference type="ARBA" id="ARBA00022692"/>
    </source>
</evidence>
<dbReference type="SUPFAM" id="SSF82693">
    <property type="entry name" value="Multidrug efflux transporter AcrB pore domain, PN1, PN2, PC1 and PC2 subdomains"/>
    <property type="match status" value="4"/>
</dbReference>
<keyword evidence="4" id="KW-1003">Cell membrane</keyword>
<proteinExistence type="inferred from homology"/>
<dbReference type="Gene3D" id="1.20.1640.10">
    <property type="entry name" value="Multidrug efflux transporter AcrB transmembrane domain"/>
    <property type="match status" value="2"/>
</dbReference>
<feature type="transmembrane region" description="Helical" evidence="10">
    <location>
        <begin position="472"/>
        <end position="499"/>
    </location>
</feature>
<protein>
    <submittedName>
        <fullName evidence="12">Multidrug efflux RND transporter permease subunit</fullName>
    </submittedName>
</protein>
<keyword evidence="13" id="KW-1185">Reference proteome</keyword>
<evidence type="ECO:0000256" key="1">
    <source>
        <dbReference type="ARBA" id="ARBA00004429"/>
    </source>
</evidence>
<evidence type="ECO:0000256" key="3">
    <source>
        <dbReference type="ARBA" id="ARBA00022448"/>
    </source>
</evidence>
<dbReference type="KEGG" id="haei:MUN82_14065"/>
<comment type="similarity">
    <text evidence="2">Belongs to the resistance-nodulation-cell division (RND) (TC 2.A.6) family.</text>
</comment>
<dbReference type="InterPro" id="IPR027463">
    <property type="entry name" value="AcrB_DN_DC_subdom"/>
</dbReference>
<dbReference type="AlphaFoldDB" id="A0A8T9SQQ3"/>
<dbReference type="GO" id="GO:0005886">
    <property type="term" value="C:plasma membrane"/>
    <property type="evidence" value="ECO:0007669"/>
    <property type="project" value="UniProtKB-SubCell"/>
</dbReference>
<feature type="transmembrane region" description="Helical" evidence="10">
    <location>
        <begin position="12"/>
        <end position="33"/>
    </location>
</feature>
<dbReference type="PANTHER" id="PTHR32063">
    <property type="match status" value="1"/>
</dbReference>
<evidence type="ECO:0000256" key="4">
    <source>
        <dbReference type="ARBA" id="ARBA00022475"/>
    </source>
</evidence>
<evidence type="ECO:0000259" key="11">
    <source>
        <dbReference type="PROSITE" id="PS50156"/>
    </source>
</evidence>
<evidence type="ECO:0000256" key="2">
    <source>
        <dbReference type="ARBA" id="ARBA00010942"/>
    </source>
</evidence>
<feature type="transmembrane region" description="Helical" evidence="10">
    <location>
        <begin position="930"/>
        <end position="953"/>
    </location>
</feature>
<gene>
    <name evidence="12" type="ORF">MUN82_14065</name>
</gene>
<evidence type="ECO:0000256" key="8">
    <source>
        <dbReference type="ARBA" id="ARBA00023136"/>
    </source>
</evidence>
<dbReference type="Gene3D" id="3.30.70.1430">
    <property type="entry name" value="Multidrug efflux transporter AcrB pore domain"/>
    <property type="match status" value="2"/>
</dbReference>
<accession>A0A8T9SQQ3</accession>
<dbReference type="GO" id="GO:0042910">
    <property type="term" value="F:xenobiotic transmembrane transporter activity"/>
    <property type="evidence" value="ECO:0007669"/>
    <property type="project" value="TreeGrafter"/>
</dbReference>
<keyword evidence="7 10" id="KW-1133">Transmembrane helix</keyword>
<feature type="transmembrane region" description="Helical" evidence="10">
    <location>
        <begin position="1007"/>
        <end position="1033"/>
    </location>
</feature>
<feature type="transmembrane region" description="Helical" evidence="10">
    <location>
        <begin position="440"/>
        <end position="460"/>
    </location>
</feature>
<sequence length="1098" mass="118804">MISDVFIRRPVTAIVVSIVIVLVGVLAILNLPISQYPNISPPVVQISGSFTGADALTVEQTVMTPIETQVNGTPGMAYLQSNATSDGNLSSNVTFEIGTDIDIATLDVQNRVSVAQPQLPDEVKRLGLTVKKRNPTILMVVGLYSPKGTHNVQFLDNYTNIYVRDALLRVKGVGDVTSIGQDFSMRVWLNPDKMSQLGLTATDVTNALREQNIQVAAGSVGSAPQYGSQAFEYTIFVNGRLSTEEQFGDVIIRTDPQTGSLVYLRDIARIQLGSFSYSRAATVNGQPATLLLVNQVPGGNALETADGVNEALEELAKKFPPDVAYRVPFESVTVVRVSIEEVLHTLAEALVLVTVVVFVFLQSWRATLIPILAVPVAIVGTFILFIPLGFTINTLTLFGFVLAIGIVVDDAIVVVEAVQHYIDTEKLSAREATEKAMKDITAPVIAIALILAAVFVPVGFIPGIVGRLYQQFAITIAISVVLSAFIALSLTPALCSLLMRPSEQNADAKGINKLFYKFNQWFARVTHSYSNGVKRSLKFTPLVVILLVLVYAGTFGLFRAKPGGFIPTEDEGRLYVSIELPAGAASARTRAVMAQMSKIFKEKAPAVNNYSGIAGLNALNFSFKPSSGTYFVQLKPWDERKDKALQLQGVVESLQKEFAAIKGANIRVVPPPAIPGLGNTGGFSFQLEQREASTDIKEFEANINKFVAAANQRPEIARAYTFFTAQTPGYQVTVNREQAKKLGVPLTNIFNTMSTFMGSAYINDFTKYGRNFRVVAQADTAYRQNIDDLNGFYVQNAQGQQVPLSSLITYKLVENAPLISHFNLFRSAEINGDAKEGYSSGQAIAALQEVAAKTLPADYGFDFSGLSREEISAGNSTIIIFGLSILFVFLLLAALYESWSIPFSVLLSVPLGAFGAIVALTLIPRLTNNVYAQIGLITLIGLAAKNAILIVEFAKERLDSGVPVMEATIEAVELRLRPIIMTSLAFILGVLPLAFASGAGAVSRQTIGWTVTGGMLAATFLAIFAVPVLFLNITKLAYGKEKLAEMSKDYNPEEHGHAQHGSQEPNTPPEGPSEEGKQNDKATEKRKRDEQTPPELGT</sequence>
<name>A0A8T9SQQ3_9BACT</name>
<dbReference type="FunFam" id="1.20.1640.10:FF:000001">
    <property type="entry name" value="Efflux pump membrane transporter"/>
    <property type="match status" value="1"/>
</dbReference>
<dbReference type="NCBIfam" id="TIGR00915">
    <property type="entry name" value="2A0602"/>
    <property type="match status" value="1"/>
</dbReference>
<organism evidence="12 13">
    <name type="scientific">Hymenobacter aerilatus</name>
    <dbReference type="NCBI Taxonomy" id="2932251"/>
    <lineage>
        <taxon>Bacteria</taxon>
        <taxon>Pseudomonadati</taxon>
        <taxon>Bacteroidota</taxon>
        <taxon>Cytophagia</taxon>
        <taxon>Cytophagales</taxon>
        <taxon>Hymenobacteraceae</taxon>
        <taxon>Hymenobacter</taxon>
    </lineage>
</organism>